<dbReference type="SMART" id="SM00241">
    <property type="entry name" value="ZP"/>
    <property type="match status" value="1"/>
</dbReference>
<evidence type="ECO:0000256" key="2">
    <source>
        <dbReference type="ARBA" id="ARBA00023180"/>
    </source>
</evidence>
<dbReference type="InterPro" id="IPR001507">
    <property type="entry name" value="ZP_dom"/>
</dbReference>
<evidence type="ECO:0000259" key="3">
    <source>
        <dbReference type="PROSITE" id="PS51034"/>
    </source>
</evidence>
<gene>
    <name evidence="5" type="primary">LOC113422963</name>
</gene>
<dbReference type="Pfam" id="PF00100">
    <property type="entry name" value="Zona_pellucida"/>
    <property type="match status" value="1"/>
</dbReference>
<dbReference type="PROSITE" id="PS51034">
    <property type="entry name" value="ZP_2"/>
    <property type="match status" value="1"/>
</dbReference>
<organism evidence="4 5">
    <name type="scientific">Notechis scutatus</name>
    <name type="common">mainland tiger snake</name>
    <dbReference type="NCBI Taxonomy" id="8663"/>
    <lineage>
        <taxon>Eukaryota</taxon>
        <taxon>Metazoa</taxon>
        <taxon>Chordata</taxon>
        <taxon>Craniata</taxon>
        <taxon>Vertebrata</taxon>
        <taxon>Euteleostomi</taxon>
        <taxon>Lepidosauria</taxon>
        <taxon>Squamata</taxon>
        <taxon>Bifurcata</taxon>
        <taxon>Unidentata</taxon>
        <taxon>Episquamata</taxon>
        <taxon>Toxicofera</taxon>
        <taxon>Serpentes</taxon>
        <taxon>Colubroidea</taxon>
        <taxon>Elapidae</taxon>
        <taxon>Hydrophiinae</taxon>
        <taxon>Notechis</taxon>
    </lineage>
</organism>
<evidence type="ECO:0000313" key="5">
    <source>
        <dbReference type="RefSeq" id="XP_026539944.1"/>
    </source>
</evidence>
<keyword evidence="1" id="KW-1015">Disulfide bond</keyword>
<dbReference type="GeneID" id="113422963"/>
<dbReference type="AlphaFoldDB" id="A0A6J1VIZ4"/>
<dbReference type="InterPro" id="IPR058876">
    <property type="entry name" value="Ig-like_ZP"/>
</dbReference>
<dbReference type="InterPro" id="IPR055355">
    <property type="entry name" value="ZP-C"/>
</dbReference>
<name>A0A6J1VIZ4_9SAUR</name>
<dbReference type="Pfam" id="PF23344">
    <property type="entry name" value="ZP-N"/>
    <property type="match status" value="1"/>
</dbReference>
<dbReference type="InterPro" id="IPR048290">
    <property type="entry name" value="ZP_chr"/>
</dbReference>
<dbReference type="PANTHER" id="PTHR47130">
    <property type="entry name" value="SI:DKEY-19B23.11-RELATED"/>
    <property type="match status" value="1"/>
</dbReference>
<dbReference type="KEGG" id="nss:113422963"/>
<protein>
    <submittedName>
        <fullName evidence="5">Uncharacterized protein LOC113422963</fullName>
    </submittedName>
</protein>
<evidence type="ECO:0000313" key="4">
    <source>
        <dbReference type="Proteomes" id="UP000504612"/>
    </source>
</evidence>
<dbReference type="RefSeq" id="XP_026539944.1">
    <property type="nucleotide sequence ID" value="XM_026684159.1"/>
</dbReference>
<dbReference type="Proteomes" id="UP000504612">
    <property type="component" value="Unplaced"/>
</dbReference>
<accession>A0A6J1VIZ4</accession>
<dbReference type="Gene3D" id="2.60.40.3210">
    <property type="entry name" value="Zona pellucida, ZP-N domain"/>
    <property type="match status" value="1"/>
</dbReference>
<keyword evidence="2" id="KW-0325">Glycoprotein</keyword>
<dbReference type="Pfam" id="PF26562">
    <property type="entry name" value="Ig-like"/>
    <property type="match status" value="1"/>
</dbReference>
<reference evidence="5" key="1">
    <citation type="submission" date="2025-08" db="UniProtKB">
        <authorList>
            <consortium name="RefSeq"/>
        </authorList>
    </citation>
    <scope>IDENTIFICATION</scope>
</reference>
<sequence>MFGDDEEVGVKTPPSLSGWDGLDGLYIEEMLNSGIHQIAFDGVLRRGGCHEKVGGGGLEFKGETELDGVSNPGIRVVLVPRTWLQLVSLADQVQVECLGSLAKLKLNSSYFQNKYVSFAALDQFGRAWPIDEVQAMKCGYTIFQDAWGNIELRASLVGCYTQIVDDRQFTLTIQIQAATHPEMHNAALLNVPVSCSYGPWQTREIVCETNYMEVSVRRNVPLISDGFVQDQPEDWASAFSEVKTGTPSIWQIIFHMDSGNRLMTVEEAQAAGYGINMTETRMVLRAPYNTSQAQKVEISGIPFSSVRSSTYYKQRWMFFIIDAAVACPIDGVTYTRETITWTIPKQVSLLLIGAETIKELRIELGVNLYKLSTQEIKSRGYMLASNKDAIIVKIPIGALGGNYKSHVVDGKLMTTYRINTFVEHLWEDNSRGITKHLILKKISTPLQLAPIRITDYTKINLKLFNATVGSFLPDVDLVGVTVGHSGPLPLPEAEKWSCKIIEIKYPDGSKDYLVQISFDSPGVEKKYVPEHFRNYTTNLVLQFIAIPQGEIFEVPVPLSALVRDAVLPHAEGFCDNEALYLVVKRGNVDQNWLPFVGNTPLTQETAQTLQYGLQVNQTHLVLRVPKLATHVLLEEINAFGIVTAFQLQFKDHHSQIEMIEFTISCSFSPKDLIDCQPNGTIAVSARMLVGMPNLDLSNLVLRDKRCKPASVTKAGAIFLFSVNSCGTTRKFENTIMTYENEVLYFLPGQTTPIYQLKCACQYFIGNTLLFQYSLAQTPPPSILPGTGQLELALKLAKDQSYRDFYNHTEYPVRGYLREPLYFQVELLHSQDPQLELLLENCWATAKSDRNSFPQWHIVVGSRENTADSHQTIFHDVPNTSVPFPTHLKRFEVKMFTFVVNSQAVQGEIYFHCSTVICDSTQPSSDSLCIRLYTPRKQRAGRSTDPLNDIQGYVSSGAIMIGRRNNS</sequence>
<dbReference type="Gene3D" id="2.60.40.4100">
    <property type="entry name" value="Zona pellucida, ZP-C domain"/>
    <property type="match status" value="1"/>
</dbReference>
<feature type="domain" description="ZP" evidence="3">
    <location>
        <begin position="674"/>
        <end position="935"/>
    </location>
</feature>
<proteinExistence type="predicted"/>
<dbReference type="InterPro" id="IPR055356">
    <property type="entry name" value="ZP-N"/>
</dbReference>
<keyword evidence="4" id="KW-1185">Reference proteome</keyword>
<evidence type="ECO:0000256" key="1">
    <source>
        <dbReference type="ARBA" id="ARBA00023157"/>
    </source>
</evidence>
<dbReference type="PRINTS" id="PR00023">
    <property type="entry name" value="ZPELLUCIDA"/>
</dbReference>
<dbReference type="InterPro" id="IPR042235">
    <property type="entry name" value="ZP-C_dom"/>
</dbReference>
<dbReference type="PANTHER" id="PTHR47130:SF3">
    <property type="entry name" value="ZONA PELLUCIDA PROTEIN"/>
    <property type="match status" value="1"/>
</dbReference>